<dbReference type="RefSeq" id="XP_023931021.1">
    <property type="nucleotide sequence ID" value="XM_024075253.1"/>
</dbReference>
<protein>
    <submittedName>
        <fullName evidence="7">RUN domain-containing protein 3B-like isoform X2</fullName>
    </submittedName>
</protein>
<dbReference type="AlphaFoldDB" id="A0A2R2MLB5"/>
<organism evidence="6 7">
    <name type="scientific">Lingula anatina</name>
    <name type="common">Brachiopod</name>
    <name type="synonym">Lingula unguis</name>
    <dbReference type="NCBI Taxonomy" id="7574"/>
    <lineage>
        <taxon>Eukaryota</taxon>
        <taxon>Metazoa</taxon>
        <taxon>Spiralia</taxon>
        <taxon>Lophotrochozoa</taxon>
        <taxon>Brachiopoda</taxon>
        <taxon>Linguliformea</taxon>
        <taxon>Lingulata</taxon>
        <taxon>Lingulida</taxon>
        <taxon>Linguloidea</taxon>
        <taxon>Lingulidae</taxon>
        <taxon>Lingula</taxon>
    </lineage>
</organism>
<dbReference type="SMART" id="SM00593">
    <property type="entry name" value="RUN"/>
    <property type="match status" value="1"/>
</dbReference>
<dbReference type="InterPro" id="IPR037213">
    <property type="entry name" value="Run_dom_sf"/>
</dbReference>
<evidence type="ECO:0000256" key="2">
    <source>
        <dbReference type="ARBA" id="ARBA00034727"/>
    </source>
</evidence>
<feature type="region of interest" description="Disordered" evidence="4">
    <location>
        <begin position="506"/>
        <end position="677"/>
    </location>
</feature>
<feature type="region of interest" description="Disordered" evidence="4">
    <location>
        <begin position="428"/>
        <end position="456"/>
    </location>
</feature>
<evidence type="ECO:0000259" key="5">
    <source>
        <dbReference type="PROSITE" id="PS50826"/>
    </source>
</evidence>
<dbReference type="PROSITE" id="PS50826">
    <property type="entry name" value="RUN"/>
    <property type="match status" value="1"/>
</dbReference>
<comment type="similarity">
    <text evidence="2">Belongs to the RUNDC3 family.</text>
</comment>
<feature type="compositionally biased region" description="Basic and acidic residues" evidence="4">
    <location>
        <begin position="540"/>
        <end position="597"/>
    </location>
</feature>
<feature type="compositionally biased region" description="Acidic residues" evidence="4">
    <location>
        <begin position="653"/>
        <end position="677"/>
    </location>
</feature>
<keyword evidence="1 3" id="KW-0175">Coiled coil</keyword>
<evidence type="ECO:0000256" key="1">
    <source>
        <dbReference type="ARBA" id="ARBA00023054"/>
    </source>
</evidence>
<dbReference type="Gene3D" id="1.20.58.900">
    <property type="match status" value="1"/>
</dbReference>
<dbReference type="PANTHER" id="PTHR46251:SF3">
    <property type="entry name" value="RUN DOMAIN-CONTAINING PROTEIN"/>
    <property type="match status" value="1"/>
</dbReference>
<evidence type="ECO:0000313" key="6">
    <source>
        <dbReference type="Proteomes" id="UP000085678"/>
    </source>
</evidence>
<feature type="coiled-coil region" evidence="3">
    <location>
        <begin position="282"/>
        <end position="323"/>
    </location>
</feature>
<gene>
    <name evidence="7" type="primary">LOC106173440</name>
</gene>
<dbReference type="CDD" id="cd17684">
    <property type="entry name" value="RUN_RUNDC3"/>
    <property type="match status" value="1"/>
</dbReference>
<dbReference type="Pfam" id="PF02759">
    <property type="entry name" value="RUN"/>
    <property type="match status" value="1"/>
</dbReference>
<dbReference type="InterPro" id="IPR047340">
    <property type="entry name" value="RUNDC3A_B"/>
</dbReference>
<dbReference type="SUPFAM" id="SSF140741">
    <property type="entry name" value="RUN domain-like"/>
    <property type="match status" value="1"/>
</dbReference>
<feature type="compositionally biased region" description="Basic and acidic residues" evidence="4">
    <location>
        <begin position="428"/>
        <end position="447"/>
    </location>
</feature>
<sequence length="677" mass="74913">MTQVSSNNVPVSKQAQIRGIAVQKKNLIQVCRYAVKSLIDKSCFESIDDNCDELVNFLAIMEHVLSHRLKSNQTWFGVSEARQFWDYIRAACKKVPHSCISSIENMENVKSSKAKGRAWLRMVLMEKRLSEYLSVALKQVKVTKTYYQEGAVMLSEEISILLGVLLGLNAIDFSFCLKGKELENGALPMIDYTPYLRFQQSSESIADDERELNDLSSVGTNDSFNDFDMVESESLENTWKAKFQKIEAQLKTNMEQKGYLEELVRLREDQLEAAIHQKVVLVQQLQEQEIAHRQEHAQLENIVLELQEQLVQAKDLAKRHQVELNEYILSRQPQNLPPGAEIPMNEMINLAGTGGSVKYTRQKEMAPMKSGPPHSPRVSQDARSIISTTSTLSTLSLGSGNVVTGKEGDSASIVPLIGSLQSIPDTMAKARSDHPETSTPVPHDERVAQGQGQGQGQAVIMEDGNEKHSLDKDTVQEDTTGVSGELITGQADDQAVQQMLVSAMEVTSQAQGQGEIEGHSGNDEEGAEAQTFAESSHIPQDGDLHQEDSSSLKETQKETSDPGKELEEGHSEGEDHQDAVQKHDQGQGHTKIDEKGQQEGQQEGHASPMMLSAESSSDPEDGSKGKGSDWEMVNTGSEPSSKRSSSPEMLNPSEEEEEDEDETLKEKEEESEEEQEG</sequence>
<feature type="compositionally biased region" description="Low complexity" evidence="4">
    <location>
        <begin position="637"/>
        <end position="652"/>
    </location>
</feature>
<accession>A0A2R2MLB5</accession>
<dbReference type="PANTHER" id="PTHR46251">
    <property type="entry name" value="RUN DOMAIN-CONTAINING 3 PROTEIN RUNDC3"/>
    <property type="match status" value="1"/>
</dbReference>
<proteinExistence type="inferred from homology"/>
<dbReference type="OrthoDB" id="10029904at2759"/>
<evidence type="ECO:0000313" key="7">
    <source>
        <dbReference type="RefSeq" id="XP_023931021.1"/>
    </source>
</evidence>
<keyword evidence="6" id="KW-1185">Reference proteome</keyword>
<evidence type="ECO:0000256" key="3">
    <source>
        <dbReference type="SAM" id="Coils"/>
    </source>
</evidence>
<dbReference type="GeneID" id="106173440"/>
<feature type="domain" description="RUN" evidence="5">
    <location>
        <begin position="48"/>
        <end position="180"/>
    </location>
</feature>
<dbReference type="InterPro" id="IPR004012">
    <property type="entry name" value="Run_dom"/>
</dbReference>
<dbReference type="Proteomes" id="UP000085678">
    <property type="component" value="Unplaced"/>
</dbReference>
<reference evidence="7" key="1">
    <citation type="submission" date="2025-08" db="UniProtKB">
        <authorList>
            <consortium name="RefSeq"/>
        </authorList>
    </citation>
    <scope>IDENTIFICATION</scope>
    <source>
        <tissue evidence="7">Gonads</tissue>
    </source>
</reference>
<evidence type="ECO:0000256" key="4">
    <source>
        <dbReference type="SAM" id="MobiDB-lite"/>
    </source>
</evidence>
<name>A0A2R2MLB5_LINAN</name>